<feature type="compositionally biased region" description="Polar residues" evidence="5">
    <location>
        <begin position="312"/>
        <end position="328"/>
    </location>
</feature>
<dbReference type="GO" id="GO:0005737">
    <property type="term" value="C:cytoplasm"/>
    <property type="evidence" value="ECO:0007669"/>
    <property type="project" value="UniProtKB-SubCell"/>
</dbReference>
<comment type="caution">
    <text evidence="6">The sequence shown here is derived from an EMBL/GenBank/DDBJ whole genome shotgun (WGS) entry which is preliminary data.</text>
</comment>
<feature type="region of interest" description="Disordered" evidence="5">
    <location>
        <begin position="640"/>
        <end position="720"/>
    </location>
</feature>
<keyword evidence="2" id="KW-0963">Cytoplasm</keyword>
<evidence type="ECO:0000256" key="2">
    <source>
        <dbReference type="ARBA" id="ARBA00022490"/>
    </source>
</evidence>
<evidence type="ECO:0000256" key="1">
    <source>
        <dbReference type="ARBA" id="ARBA00004496"/>
    </source>
</evidence>
<proteinExistence type="predicted"/>
<dbReference type="GO" id="GO:0007018">
    <property type="term" value="P:microtubule-based movement"/>
    <property type="evidence" value="ECO:0007669"/>
    <property type="project" value="TreeGrafter"/>
</dbReference>
<keyword evidence="4" id="KW-0802">TPR repeat</keyword>
<dbReference type="InterPro" id="IPR002151">
    <property type="entry name" value="Kinesin_light"/>
</dbReference>
<dbReference type="AlphaFoldDB" id="A0AAN6N7B3"/>
<gene>
    <name evidence="6" type="ORF">QBC46DRAFT_355641</name>
</gene>
<dbReference type="GO" id="GO:0019894">
    <property type="term" value="F:kinesin binding"/>
    <property type="evidence" value="ECO:0007669"/>
    <property type="project" value="TreeGrafter"/>
</dbReference>
<dbReference type="EMBL" id="MU853824">
    <property type="protein sequence ID" value="KAK3938682.1"/>
    <property type="molecule type" value="Genomic_DNA"/>
</dbReference>
<dbReference type="Proteomes" id="UP001303473">
    <property type="component" value="Unassembled WGS sequence"/>
</dbReference>
<name>A0AAN6N7B3_9PEZI</name>
<feature type="compositionally biased region" description="Polar residues" evidence="5">
    <location>
        <begin position="685"/>
        <end position="702"/>
    </location>
</feature>
<feature type="region of interest" description="Disordered" evidence="5">
    <location>
        <begin position="295"/>
        <end position="328"/>
    </location>
</feature>
<evidence type="ECO:0000256" key="3">
    <source>
        <dbReference type="ARBA" id="ARBA00022737"/>
    </source>
</evidence>
<feature type="compositionally biased region" description="Polar residues" evidence="5">
    <location>
        <begin position="647"/>
        <end position="664"/>
    </location>
</feature>
<keyword evidence="7" id="KW-1185">Reference proteome</keyword>
<organism evidence="6 7">
    <name type="scientific">Diplogelasinospora grovesii</name>
    <dbReference type="NCBI Taxonomy" id="303347"/>
    <lineage>
        <taxon>Eukaryota</taxon>
        <taxon>Fungi</taxon>
        <taxon>Dikarya</taxon>
        <taxon>Ascomycota</taxon>
        <taxon>Pezizomycotina</taxon>
        <taxon>Sordariomycetes</taxon>
        <taxon>Sordariomycetidae</taxon>
        <taxon>Sordariales</taxon>
        <taxon>Diplogelasinosporaceae</taxon>
        <taxon>Diplogelasinospora</taxon>
    </lineage>
</organism>
<protein>
    <submittedName>
        <fullName evidence="6">Uncharacterized protein</fullName>
    </submittedName>
</protein>
<feature type="region of interest" description="Disordered" evidence="5">
    <location>
        <begin position="255"/>
        <end position="279"/>
    </location>
</feature>
<feature type="compositionally biased region" description="Acidic residues" evidence="5">
    <location>
        <begin position="154"/>
        <end position="164"/>
    </location>
</feature>
<evidence type="ECO:0000256" key="5">
    <source>
        <dbReference type="SAM" id="MobiDB-lite"/>
    </source>
</evidence>
<dbReference type="Gene3D" id="1.25.40.10">
    <property type="entry name" value="Tetratricopeptide repeat domain"/>
    <property type="match status" value="1"/>
</dbReference>
<evidence type="ECO:0000313" key="6">
    <source>
        <dbReference type="EMBL" id="KAK3938682.1"/>
    </source>
</evidence>
<evidence type="ECO:0000313" key="7">
    <source>
        <dbReference type="Proteomes" id="UP001303473"/>
    </source>
</evidence>
<reference evidence="7" key="1">
    <citation type="journal article" date="2023" name="Mol. Phylogenet. Evol.">
        <title>Genome-scale phylogeny and comparative genomics of the fungal order Sordariales.</title>
        <authorList>
            <person name="Hensen N."/>
            <person name="Bonometti L."/>
            <person name="Westerberg I."/>
            <person name="Brannstrom I.O."/>
            <person name="Guillou S."/>
            <person name="Cros-Aarteil S."/>
            <person name="Calhoun S."/>
            <person name="Haridas S."/>
            <person name="Kuo A."/>
            <person name="Mondo S."/>
            <person name="Pangilinan J."/>
            <person name="Riley R."/>
            <person name="LaButti K."/>
            <person name="Andreopoulos B."/>
            <person name="Lipzen A."/>
            <person name="Chen C."/>
            <person name="Yan M."/>
            <person name="Daum C."/>
            <person name="Ng V."/>
            <person name="Clum A."/>
            <person name="Steindorff A."/>
            <person name="Ohm R.A."/>
            <person name="Martin F."/>
            <person name="Silar P."/>
            <person name="Natvig D.O."/>
            <person name="Lalanne C."/>
            <person name="Gautier V."/>
            <person name="Ament-Velasquez S.L."/>
            <person name="Kruys A."/>
            <person name="Hutchinson M.I."/>
            <person name="Powell A.J."/>
            <person name="Barry K."/>
            <person name="Miller A.N."/>
            <person name="Grigoriev I.V."/>
            <person name="Debuchy R."/>
            <person name="Gladieux P."/>
            <person name="Hiltunen Thoren M."/>
            <person name="Johannesson H."/>
        </authorList>
    </citation>
    <scope>NUCLEOTIDE SEQUENCE [LARGE SCALE GENOMIC DNA]</scope>
    <source>
        <strain evidence="7">CBS 340.73</strain>
    </source>
</reference>
<feature type="region of interest" description="Disordered" evidence="5">
    <location>
        <begin position="154"/>
        <end position="174"/>
    </location>
</feature>
<keyword evidence="3" id="KW-0677">Repeat</keyword>
<dbReference type="PANTHER" id="PTHR45783:SF3">
    <property type="entry name" value="KINESIN LIGHT CHAIN"/>
    <property type="match status" value="1"/>
</dbReference>
<accession>A0AAN6N7B3</accession>
<dbReference type="PANTHER" id="PTHR45783">
    <property type="entry name" value="KINESIN LIGHT CHAIN"/>
    <property type="match status" value="1"/>
</dbReference>
<dbReference type="Pfam" id="PF13424">
    <property type="entry name" value="TPR_12"/>
    <property type="match status" value="1"/>
</dbReference>
<evidence type="ECO:0000256" key="4">
    <source>
        <dbReference type="ARBA" id="ARBA00022803"/>
    </source>
</evidence>
<sequence>MNNLAETLEAQGKYEEAERIHRQTLELQENLLGSEHPDTLSSIKNLADALRFQKKYVEAQHLYRTLELRTKVVSVEHPHMLTSVNRLAPVLESQEKGADIWSSNLETAGRSHYAKSAPHTDWFAPSESREGKGISKEHQILPLQDAVTVIDEENKDGEPSDVEPSDGHTDFTGASNMSPQWIAGYVSDFSRRLRDAIPRAYLDGFAMKRLEAVLPELLKEFAIKIGYNPPTYRHYEIIYLVRRNRVGISRQFQEAHAEDGDADSPVGVSLARDDPNTPLDGKMALWGQNTPRPDSDMLLSQVLPPGDDDLSVNGSAESSLDNEGEGSQTDVHDFQEYQDCLVDSAAYEWLLETLKRQVLLAPADPDLRGAIRQGIIRSLPRNRDQVSRKALSGAHQALFQVEWDPASFVKEGMYNASPDEAIATAITITGSAQDAQALTSSQYLSQTWGSLAVLQVVQAVLRRKPGEQYSATLPDTTTLVAWSSGPMFNVSVVGTGPSIADIGEQLAWLGAALRPPPHREQHSGVCTALLQNPLSFREGGGQALKWPLLAGTGLEIPLNAMAKLIRTDRITTFDNQFFIKGFSSMLALMERRGDLFLWHHFYNAKGGRISYLDCSERPSESFTESQLESGRHIVGIPPGLGEPVSSGAATGSLQSQSVKAQSNEMVAEAGGSGIPPGLREPVSSGALTGSLQSQSVEAQSNEMVAEAGQGGGERAPMSRLHPRSLWKRISRRHGNVEEGEPPAGKVEGTRTVGMTIKEKILCGG</sequence>
<dbReference type="GO" id="GO:0005871">
    <property type="term" value="C:kinesin complex"/>
    <property type="evidence" value="ECO:0007669"/>
    <property type="project" value="InterPro"/>
</dbReference>
<comment type="subcellular location">
    <subcellularLocation>
        <location evidence="1">Cytoplasm</location>
    </subcellularLocation>
</comment>
<dbReference type="SUPFAM" id="SSF48452">
    <property type="entry name" value="TPR-like"/>
    <property type="match status" value="1"/>
</dbReference>
<dbReference type="InterPro" id="IPR011990">
    <property type="entry name" value="TPR-like_helical_dom_sf"/>
</dbReference>